<evidence type="ECO:0000313" key="2">
    <source>
        <dbReference type="Proteomes" id="UP000192678"/>
    </source>
</evidence>
<proteinExistence type="predicted"/>
<gene>
    <name evidence="1" type="ORF">SAMN04488101_12613</name>
</gene>
<accession>A0A1W2F8W1</accession>
<dbReference type="STRING" id="475255.SAMN04488101_12613"/>
<dbReference type="EMBL" id="FWYB01000026">
    <property type="protein sequence ID" value="SMD18360.1"/>
    <property type="molecule type" value="Genomic_DNA"/>
</dbReference>
<dbReference type="PANTHER" id="PTHR36849">
    <property type="entry name" value="CYTOPLASMIC PROTEIN-RELATED"/>
    <property type="match status" value="1"/>
</dbReference>
<sequence>MIKIKRIYEPTSKEDGFRILIDRLWPRGMTKENAAIQLWLKEVAPSTSLRKWFDHQPQKWEVFKKKYLEELASNIAVKEIITAQESHPVVTLLYAAHDEQYNHALVLDGFLRRELGLAN</sequence>
<evidence type="ECO:0000313" key="1">
    <source>
        <dbReference type="EMBL" id="SMD18360.1"/>
    </source>
</evidence>
<dbReference type="AlphaFoldDB" id="A0A1W2F8W1"/>
<keyword evidence="2" id="KW-1185">Reference proteome</keyword>
<protein>
    <submittedName>
        <fullName evidence="1">Uncharacterized conserved protein YeaO, DUF488 family</fullName>
    </submittedName>
</protein>
<organism evidence="1 2">
    <name type="scientific">Pedobacter nyackensis</name>
    <dbReference type="NCBI Taxonomy" id="475255"/>
    <lineage>
        <taxon>Bacteria</taxon>
        <taxon>Pseudomonadati</taxon>
        <taxon>Bacteroidota</taxon>
        <taxon>Sphingobacteriia</taxon>
        <taxon>Sphingobacteriales</taxon>
        <taxon>Sphingobacteriaceae</taxon>
        <taxon>Pedobacter</taxon>
    </lineage>
</organism>
<name>A0A1W2F8W1_9SPHI</name>
<dbReference type="PANTHER" id="PTHR36849:SF1">
    <property type="entry name" value="CYTOPLASMIC PROTEIN"/>
    <property type="match status" value="1"/>
</dbReference>
<reference evidence="1 2" key="1">
    <citation type="submission" date="2017-04" db="EMBL/GenBank/DDBJ databases">
        <authorList>
            <person name="Afonso C.L."/>
            <person name="Miller P.J."/>
            <person name="Scott M.A."/>
            <person name="Spackman E."/>
            <person name="Goraichik I."/>
            <person name="Dimitrov K.M."/>
            <person name="Suarez D.L."/>
            <person name="Swayne D.E."/>
        </authorList>
    </citation>
    <scope>NUCLEOTIDE SEQUENCE [LARGE SCALE GENOMIC DNA]</scope>
    <source>
        <strain evidence="1 2">DSM 19625</strain>
    </source>
</reference>
<dbReference type="Proteomes" id="UP000192678">
    <property type="component" value="Unassembled WGS sequence"/>
</dbReference>
<dbReference type="Pfam" id="PF22752">
    <property type="entry name" value="DUF488-N3i"/>
    <property type="match status" value="1"/>
</dbReference>
<dbReference type="RefSeq" id="WP_084292510.1">
    <property type="nucleotide sequence ID" value="NZ_FWYB01000026.1"/>
</dbReference>
<dbReference type="InterPro" id="IPR052552">
    <property type="entry name" value="YeaO-like"/>
</dbReference>
<dbReference type="OrthoDB" id="9790745at2"/>